<name>A0A6G5A795_RHIMP</name>
<dbReference type="AlphaFoldDB" id="A0A6G5A795"/>
<evidence type="ECO:0000259" key="4">
    <source>
        <dbReference type="Pfam" id="PF15430"/>
    </source>
</evidence>
<feature type="chain" id="PRO_5026042767" evidence="3">
    <location>
        <begin position="19"/>
        <end position="115"/>
    </location>
</feature>
<feature type="signal peptide" evidence="3">
    <location>
        <begin position="1"/>
        <end position="18"/>
    </location>
</feature>
<proteinExistence type="predicted"/>
<keyword evidence="2" id="KW-0964">Secreted</keyword>
<sequence>MLRKGRLLDLLFTTFITAHYMLYIAHCEVKIQHCEVKNGSCVYGGNKTVKDGYDILSKPPNCTQWVCNVSAEAFVITGCPPPSNHPYLALPMNAGDCFWPKCCNKSAHVRECKDI</sequence>
<accession>A0A6G5A795</accession>
<keyword evidence="3" id="KW-0732">Signal</keyword>
<dbReference type="GO" id="GO:0005576">
    <property type="term" value="C:extracellular region"/>
    <property type="evidence" value="ECO:0007669"/>
    <property type="project" value="UniProtKB-SubCell"/>
</dbReference>
<evidence type="ECO:0000256" key="2">
    <source>
        <dbReference type="ARBA" id="ARBA00022525"/>
    </source>
</evidence>
<dbReference type="Pfam" id="PF15430">
    <property type="entry name" value="SVWC"/>
    <property type="match status" value="1"/>
</dbReference>
<evidence type="ECO:0000256" key="3">
    <source>
        <dbReference type="SAM" id="SignalP"/>
    </source>
</evidence>
<feature type="domain" description="Single" evidence="4">
    <location>
        <begin position="41"/>
        <end position="105"/>
    </location>
</feature>
<protein>
    <submittedName>
        <fullName evidence="5">Putative 8.9 kDa family member</fullName>
    </submittedName>
</protein>
<dbReference type="EMBL" id="GIKN01003624">
    <property type="protein sequence ID" value="NIE45897.1"/>
    <property type="molecule type" value="Transcribed_RNA"/>
</dbReference>
<evidence type="ECO:0000313" key="5">
    <source>
        <dbReference type="EMBL" id="NIE45897.1"/>
    </source>
</evidence>
<organism evidence="5">
    <name type="scientific">Rhipicephalus microplus</name>
    <name type="common">Cattle tick</name>
    <name type="synonym">Boophilus microplus</name>
    <dbReference type="NCBI Taxonomy" id="6941"/>
    <lineage>
        <taxon>Eukaryota</taxon>
        <taxon>Metazoa</taxon>
        <taxon>Ecdysozoa</taxon>
        <taxon>Arthropoda</taxon>
        <taxon>Chelicerata</taxon>
        <taxon>Arachnida</taxon>
        <taxon>Acari</taxon>
        <taxon>Parasitiformes</taxon>
        <taxon>Ixodida</taxon>
        <taxon>Ixodoidea</taxon>
        <taxon>Ixodidae</taxon>
        <taxon>Rhipicephalinae</taxon>
        <taxon>Rhipicephalus</taxon>
        <taxon>Boophilus</taxon>
    </lineage>
</organism>
<dbReference type="InterPro" id="IPR029277">
    <property type="entry name" value="SVWC_dom"/>
</dbReference>
<reference evidence="5" key="1">
    <citation type="submission" date="2020-03" db="EMBL/GenBank/DDBJ databases">
        <title>A transcriptome and proteome of the tick Rhipicephalus microplus shaped by the genetic composition of its hosts and developmental stage.</title>
        <authorList>
            <person name="Garcia G.R."/>
            <person name="Ribeiro J.M.C."/>
            <person name="Maruyama S.R."/>
            <person name="Gardinasse L.G."/>
            <person name="Nelson K."/>
            <person name="Ferreira B.R."/>
            <person name="Andrade T.G."/>
            <person name="Santos I.K.F.M."/>
        </authorList>
    </citation>
    <scope>NUCLEOTIDE SEQUENCE</scope>
    <source>
        <strain evidence="5">NSGR</strain>
        <tissue evidence="5">Salivary glands</tissue>
    </source>
</reference>
<comment type="subcellular location">
    <subcellularLocation>
        <location evidence="1">Secreted</location>
    </subcellularLocation>
</comment>
<evidence type="ECO:0000256" key="1">
    <source>
        <dbReference type="ARBA" id="ARBA00004613"/>
    </source>
</evidence>